<evidence type="ECO:0000313" key="2">
    <source>
        <dbReference type="EMBL" id="KAF7311796.1"/>
    </source>
</evidence>
<dbReference type="OrthoDB" id="3238622at2759"/>
<protein>
    <submittedName>
        <fullName evidence="2">F-box domain-containing protein</fullName>
    </submittedName>
</protein>
<sequence>MAAPLNYTQPSTEAESFQTDTKDEYKTRSTSPFPIPECRYHPAFCFSPSIFEDIPTITLCSTQGTLYAVPMHTLRTTSEFFATMFTLPSAAPLGILDVYEPDILLEPLLRIICGLSTPAWDSFEPTGISELFFLADRWAMPSALETLRPILSAPWFLGQNPLRAYALSVHFDWTPEIQLASSHTLDTDLLSPTAAEAEIIGTLAGPAFLALLRLHRTRLAMFRARLNSPERFLAGNSSPFFCSACARTPLDNSSWRALKARLIRCLEEEPSGEALGIYGEAVVGGMHSWPETKACWDARCVKADCGAKNYDQYGTIRQIKTCFEGLPSIVQVDWIPGLVPPVEVEQEQV</sequence>
<dbReference type="EMBL" id="JACAZF010000002">
    <property type="protein sequence ID" value="KAF7311796.1"/>
    <property type="molecule type" value="Genomic_DNA"/>
</dbReference>
<feature type="region of interest" description="Disordered" evidence="1">
    <location>
        <begin position="1"/>
        <end position="30"/>
    </location>
</feature>
<comment type="caution">
    <text evidence="2">The sequence shown here is derived from an EMBL/GenBank/DDBJ whole genome shotgun (WGS) entry which is preliminary data.</text>
</comment>
<evidence type="ECO:0000313" key="3">
    <source>
        <dbReference type="Proteomes" id="UP000636479"/>
    </source>
</evidence>
<dbReference type="AlphaFoldDB" id="A0A8H6T6F0"/>
<proteinExistence type="predicted"/>
<gene>
    <name evidence="2" type="ORF">MIND_00190100</name>
</gene>
<organism evidence="2 3">
    <name type="scientific">Mycena indigotica</name>
    <dbReference type="NCBI Taxonomy" id="2126181"/>
    <lineage>
        <taxon>Eukaryota</taxon>
        <taxon>Fungi</taxon>
        <taxon>Dikarya</taxon>
        <taxon>Basidiomycota</taxon>
        <taxon>Agaricomycotina</taxon>
        <taxon>Agaricomycetes</taxon>
        <taxon>Agaricomycetidae</taxon>
        <taxon>Agaricales</taxon>
        <taxon>Marasmiineae</taxon>
        <taxon>Mycenaceae</taxon>
        <taxon>Mycena</taxon>
    </lineage>
</organism>
<dbReference type="Proteomes" id="UP000636479">
    <property type="component" value="Unassembled WGS sequence"/>
</dbReference>
<name>A0A8H6T6F0_9AGAR</name>
<keyword evidence="3" id="KW-1185">Reference proteome</keyword>
<feature type="compositionally biased region" description="Polar residues" evidence="1">
    <location>
        <begin position="1"/>
        <end position="19"/>
    </location>
</feature>
<dbReference type="GeneID" id="59341325"/>
<dbReference type="RefSeq" id="XP_037223904.1">
    <property type="nucleotide sequence ID" value="XM_037358809.1"/>
</dbReference>
<accession>A0A8H6T6F0</accession>
<reference evidence="2" key="1">
    <citation type="submission" date="2020-05" db="EMBL/GenBank/DDBJ databases">
        <title>Mycena genomes resolve the evolution of fungal bioluminescence.</title>
        <authorList>
            <person name="Tsai I.J."/>
        </authorList>
    </citation>
    <scope>NUCLEOTIDE SEQUENCE</scope>
    <source>
        <strain evidence="2">171206Taipei</strain>
    </source>
</reference>
<evidence type="ECO:0000256" key="1">
    <source>
        <dbReference type="SAM" id="MobiDB-lite"/>
    </source>
</evidence>